<keyword evidence="1" id="KW-0732">Signal</keyword>
<dbReference type="PRINTS" id="PR00412">
    <property type="entry name" value="EPOXHYDRLASE"/>
</dbReference>
<comment type="caution">
    <text evidence="3">The sequence shown here is derived from an EMBL/GenBank/DDBJ whole genome shotgun (WGS) entry which is preliminary data.</text>
</comment>
<feature type="chain" id="PRO_5010324245" evidence="1">
    <location>
        <begin position="22"/>
        <end position="321"/>
    </location>
</feature>
<dbReference type="InterPro" id="IPR029058">
    <property type="entry name" value="AB_hydrolase_fold"/>
</dbReference>
<reference evidence="3 4" key="1">
    <citation type="submission" date="2016-10" db="EMBL/GenBank/DDBJ databases">
        <title>Arsenicibacter rosenii gen. nov., sp. nov., an efficient arsenic-methylating bacterium isolated from an arsenic-contaminated paddy soil.</title>
        <authorList>
            <person name="Huang K."/>
        </authorList>
    </citation>
    <scope>NUCLEOTIDE SEQUENCE [LARGE SCALE GENOMIC DNA]</scope>
    <source>
        <strain evidence="3 4">SM-1</strain>
    </source>
</reference>
<dbReference type="PANTHER" id="PTHR43798">
    <property type="entry name" value="MONOACYLGLYCEROL LIPASE"/>
    <property type="match status" value="1"/>
</dbReference>
<dbReference type="Gene3D" id="3.40.50.1820">
    <property type="entry name" value="alpha/beta hydrolase"/>
    <property type="match status" value="1"/>
</dbReference>
<protein>
    <submittedName>
        <fullName evidence="3">Alpha/beta hydrolase</fullName>
    </submittedName>
</protein>
<feature type="signal peptide" evidence="1">
    <location>
        <begin position="1"/>
        <end position="21"/>
    </location>
</feature>
<sequence>MRYYQLLFTLFFTLTIGTAPAQQPEGITYPYPVQMLSFQLESQPVKMAYMDVKPARSNGKVVVLLHGKNFNGFYWKGVIQYLTGRGYRVIVPDQLGWGKSSHPNIHYSFHRLAANTKHLLNTLKITKATVIGHSMGGMLATRFSLLYPETVERLVLENPIGLEDYKTFIPYQPLETLYKKERSATYESYKQYQQTYYPVWKPEYEDLVKAQAADLQSPDFKNIAWANAVTYQMIYEQPVYYEFENITAPTLLIIGQEDRTVVGKNVLPKNEQAKYGQYPVLGQETAKRIRNAKLVELDGVGHIPHIQTPDRFVKALGEFLK</sequence>
<proteinExistence type="predicted"/>
<dbReference type="SUPFAM" id="SSF53474">
    <property type="entry name" value="alpha/beta-Hydrolases"/>
    <property type="match status" value="1"/>
</dbReference>
<name>A0A1S2VK44_9BACT</name>
<dbReference type="OrthoDB" id="9773293at2"/>
<evidence type="ECO:0000313" key="3">
    <source>
        <dbReference type="EMBL" id="OIN59157.1"/>
    </source>
</evidence>
<dbReference type="PANTHER" id="PTHR43798:SF33">
    <property type="entry name" value="HYDROLASE, PUTATIVE (AFU_ORTHOLOGUE AFUA_2G14860)-RELATED"/>
    <property type="match status" value="1"/>
</dbReference>
<keyword evidence="4" id="KW-1185">Reference proteome</keyword>
<dbReference type="InterPro" id="IPR000073">
    <property type="entry name" value="AB_hydrolase_1"/>
</dbReference>
<dbReference type="Pfam" id="PF00561">
    <property type="entry name" value="Abhydrolase_1"/>
    <property type="match status" value="1"/>
</dbReference>
<dbReference type="EMBL" id="MORL01000004">
    <property type="protein sequence ID" value="OIN59157.1"/>
    <property type="molecule type" value="Genomic_DNA"/>
</dbReference>
<accession>A0A1S2VK44</accession>
<gene>
    <name evidence="3" type="ORF">BLX24_09160</name>
</gene>
<evidence type="ECO:0000259" key="2">
    <source>
        <dbReference type="Pfam" id="PF00561"/>
    </source>
</evidence>
<dbReference type="PRINTS" id="PR00111">
    <property type="entry name" value="ABHYDROLASE"/>
</dbReference>
<dbReference type="InterPro" id="IPR000639">
    <property type="entry name" value="Epox_hydrolase-like"/>
</dbReference>
<evidence type="ECO:0000256" key="1">
    <source>
        <dbReference type="SAM" id="SignalP"/>
    </source>
</evidence>
<dbReference type="Proteomes" id="UP000181790">
    <property type="component" value="Unassembled WGS sequence"/>
</dbReference>
<dbReference type="InterPro" id="IPR050266">
    <property type="entry name" value="AB_hydrolase_sf"/>
</dbReference>
<evidence type="ECO:0000313" key="4">
    <source>
        <dbReference type="Proteomes" id="UP000181790"/>
    </source>
</evidence>
<feature type="domain" description="AB hydrolase-1" evidence="2">
    <location>
        <begin position="61"/>
        <end position="307"/>
    </location>
</feature>
<dbReference type="RefSeq" id="WP_071502840.1">
    <property type="nucleotide sequence ID" value="NZ_MORL01000004.1"/>
</dbReference>
<dbReference type="AlphaFoldDB" id="A0A1S2VK44"/>
<dbReference type="GO" id="GO:0047372">
    <property type="term" value="F:monoacylglycerol lipase activity"/>
    <property type="evidence" value="ECO:0007669"/>
    <property type="project" value="TreeGrafter"/>
</dbReference>
<keyword evidence="3" id="KW-0378">Hydrolase</keyword>
<dbReference type="GO" id="GO:0016020">
    <property type="term" value="C:membrane"/>
    <property type="evidence" value="ECO:0007669"/>
    <property type="project" value="TreeGrafter"/>
</dbReference>
<organism evidence="3 4">
    <name type="scientific">Arsenicibacter rosenii</name>
    <dbReference type="NCBI Taxonomy" id="1750698"/>
    <lineage>
        <taxon>Bacteria</taxon>
        <taxon>Pseudomonadati</taxon>
        <taxon>Bacteroidota</taxon>
        <taxon>Cytophagia</taxon>
        <taxon>Cytophagales</taxon>
        <taxon>Spirosomataceae</taxon>
        <taxon>Arsenicibacter</taxon>
    </lineage>
</organism>
<dbReference type="GO" id="GO:0046464">
    <property type="term" value="P:acylglycerol catabolic process"/>
    <property type="evidence" value="ECO:0007669"/>
    <property type="project" value="TreeGrafter"/>
</dbReference>